<keyword evidence="3" id="KW-0472">Membrane</keyword>
<dbReference type="InterPro" id="IPR027417">
    <property type="entry name" value="P-loop_NTPase"/>
</dbReference>
<dbReference type="EMBL" id="MF600313">
    <property type="protein sequence ID" value="AVN58313.1"/>
    <property type="molecule type" value="Genomic_DNA"/>
</dbReference>
<reference evidence="5" key="1">
    <citation type="journal article" date="2018" name="Front. Microbiol.">
        <title>Beyond the Limits: tRNA Array Units in Mycobacterium Genomes.</title>
        <authorList>
            <person name="Morgado S.M."/>
            <person name="Vicente A.C."/>
        </authorList>
    </citation>
    <scope>NUCLEOTIDE SEQUENCE</scope>
    <source>
        <strain evidence="5">CBMA 213</strain>
        <plasmid evidence="5">pCBMA213_1</plasmid>
    </source>
</reference>
<evidence type="ECO:0000259" key="4">
    <source>
        <dbReference type="PROSITE" id="PS50901"/>
    </source>
</evidence>
<keyword evidence="1" id="KW-0067">ATP-binding</keyword>
<feature type="transmembrane region" description="Helical" evidence="3">
    <location>
        <begin position="54"/>
        <end position="72"/>
    </location>
</feature>
<gene>
    <name evidence="5" type="ORF">B5P44_p00018</name>
</gene>
<dbReference type="Pfam" id="PF01580">
    <property type="entry name" value="FtsK_SpoIIIE"/>
    <property type="match status" value="1"/>
</dbReference>
<dbReference type="Gene3D" id="3.40.50.300">
    <property type="entry name" value="P-loop containing nucleotide triphosphate hydrolases"/>
    <property type="match status" value="1"/>
</dbReference>
<feature type="region of interest" description="Disordered" evidence="2">
    <location>
        <begin position="540"/>
        <end position="583"/>
    </location>
</feature>
<dbReference type="AlphaFoldDB" id="A0A343VQY9"/>
<evidence type="ECO:0000256" key="1">
    <source>
        <dbReference type="PROSITE-ProRule" id="PRU00289"/>
    </source>
</evidence>
<dbReference type="GO" id="GO:0005524">
    <property type="term" value="F:ATP binding"/>
    <property type="evidence" value="ECO:0007669"/>
    <property type="project" value="UniProtKB-UniRule"/>
</dbReference>
<dbReference type="RefSeq" id="WP_155921792.1">
    <property type="nucleotide sequence ID" value="NZ_MF600313.1"/>
</dbReference>
<geneLocation type="plasmid" evidence="5">
    <name>pCBMA213_1</name>
</geneLocation>
<evidence type="ECO:0000313" key="5">
    <source>
        <dbReference type="EMBL" id="AVN58313.1"/>
    </source>
</evidence>
<feature type="transmembrane region" description="Helical" evidence="3">
    <location>
        <begin position="20"/>
        <end position="42"/>
    </location>
</feature>
<proteinExistence type="predicted"/>
<dbReference type="SUPFAM" id="SSF52540">
    <property type="entry name" value="P-loop containing nucleoside triphosphate hydrolases"/>
    <property type="match status" value="1"/>
</dbReference>
<keyword evidence="3" id="KW-0812">Transmembrane</keyword>
<evidence type="ECO:0000256" key="3">
    <source>
        <dbReference type="SAM" id="Phobius"/>
    </source>
</evidence>
<feature type="binding site" evidence="1">
    <location>
        <begin position="243"/>
        <end position="250"/>
    </location>
    <ligand>
        <name>ATP</name>
        <dbReference type="ChEBI" id="CHEBI:30616"/>
    </ligand>
</feature>
<protein>
    <recommendedName>
        <fullName evidence="4">FtsK domain-containing protein</fullName>
    </recommendedName>
</protein>
<keyword evidence="3" id="KW-1133">Transmembrane helix</keyword>
<organism evidence="5">
    <name type="scientific">Mycolicibacterium sp. CBMA 213</name>
    <dbReference type="NCBI Taxonomy" id="1968788"/>
    <lineage>
        <taxon>Bacteria</taxon>
        <taxon>Bacillati</taxon>
        <taxon>Actinomycetota</taxon>
        <taxon>Actinomycetes</taxon>
        <taxon>Mycobacteriales</taxon>
        <taxon>Mycobacteriaceae</taxon>
        <taxon>Mycolicibacterium</taxon>
    </lineage>
</organism>
<dbReference type="GO" id="GO:0003677">
    <property type="term" value="F:DNA binding"/>
    <property type="evidence" value="ECO:0007669"/>
    <property type="project" value="InterPro"/>
</dbReference>
<dbReference type="InterPro" id="IPR002543">
    <property type="entry name" value="FtsK_dom"/>
</dbReference>
<sequence>MAMPSSGDTHPNPAHTYWSLPSRSLTGGCLLIFGIGVLLYEWGRLGHPSVWEPASLLWPIGIGSIGLGMLWLPQKPPIREITSPSPAVVLPTEVTADPTSMSTGNEDLDRILNVLMSSNLPLELVPDSHVIDETGSLLEYKLKATKAGYFGDKRLSTIVITKLEHAVTGDWEVDVDAASDLVIGARKAPFPDAIAPEEPTFIAQSAEEAIENYSKFKLKIGVDKFGEVVEIGPLRAAHILGIGGTGAGKSVSVRGFIEQYRAGGWPLYIMDGKKSDYASLGSVAQIIMISSDTAEHVRIMHAVREEVDRRYRIAQQRKLAGDPHPFAFEPLLFILDEYASVLSEVQSLYGKAEGGPDDFEADFRHIGRKGREAKVHMLLLTQDLYDKTIPGDIRGNFKAILALGKPERMTLGKAFPNELQEKAQRIGDRISALGRSMVADVEAAKVIEYQGYFGYTPGMNIDHPDFPDKLRPAWRSYRDNISNKIPALYGRQWFKVESAEDLELPIAQLNALPMVNLDNRDGTPNPEMYQYDKSHISYNGQSFGSGSGGALMTLDQPGSRPQTQPGASRPDEERTFIPDNPEA</sequence>
<evidence type="ECO:0000256" key="2">
    <source>
        <dbReference type="SAM" id="MobiDB-lite"/>
    </source>
</evidence>
<dbReference type="PROSITE" id="PS50901">
    <property type="entry name" value="FTSK"/>
    <property type="match status" value="1"/>
</dbReference>
<keyword evidence="1" id="KW-0547">Nucleotide-binding</keyword>
<keyword evidence="5" id="KW-0614">Plasmid</keyword>
<feature type="domain" description="FtsK" evidence="4">
    <location>
        <begin position="226"/>
        <end position="412"/>
    </location>
</feature>
<name>A0A343VQY9_9MYCO</name>
<dbReference type="CDD" id="cd01127">
    <property type="entry name" value="TrwB_TraG_TraD_VirD4"/>
    <property type="match status" value="1"/>
</dbReference>
<accession>A0A343VQY9</accession>